<feature type="signal peptide" evidence="1">
    <location>
        <begin position="1"/>
        <end position="22"/>
    </location>
</feature>
<name>A0A2H9ZTM0_9ASPA</name>
<reference evidence="2 3" key="1">
    <citation type="journal article" date="2017" name="Nature">
        <title>The Apostasia genome and the evolution of orchids.</title>
        <authorList>
            <person name="Zhang G.Q."/>
            <person name="Liu K.W."/>
            <person name="Li Z."/>
            <person name="Lohaus R."/>
            <person name="Hsiao Y.Y."/>
            <person name="Niu S.C."/>
            <person name="Wang J.Y."/>
            <person name="Lin Y.C."/>
            <person name="Xu Q."/>
            <person name="Chen L.J."/>
            <person name="Yoshida K."/>
            <person name="Fujiwara S."/>
            <person name="Wang Z.W."/>
            <person name="Zhang Y.Q."/>
            <person name="Mitsuda N."/>
            <person name="Wang M."/>
            <person name="Liu G.H."/>
            <person name="Pecoraro L."/>
            <person name="Huang H.X."/>
            <person name="Xiao X.J."/>
            <person name="Lin M."/>
            <person name="Wu X.Y."/>
            <person name="Wu W.L."/>
            <person name="Chen Y.Y."/>
            <person name="Chang S.B."/>
            <person name="Sakamoto S."/>
            <person name="Ohme-Takagi M."/>
            <person name="Yagi M."/>
            <person name="Zeng S.J."/>
            <person name="Shen C.Y."/>
            <person name="Yeh C.M."/>
            <person name="Luo Y.B."/>
            <person name="Tsai W.C."/>
            <person name="Van de Peer Y."/>
            <person name="Liu Z.J."/>
        </authorList>
    </citation>
    <scope>NUCLEOTIDE SEQUENCE [LARGE SCALE GENOMIC DNA]</scope>
    <source>
        <strain evidence="3">cv. Shenzhen</strain>
        <tissue evidence="2">Stem</tissue>
    </source>
</reference>
<sequence length="80" mass="9104">MKPSRFLLLLFLLLLSPDFSAGSKRFRLPRDPSAYLTREAHWFDQILDHFSPTASISDSLSSPALSLFLCVFPCGFRKII</sequence>
<evidence type="ECO:0000313" key="2">
    <source>
        <dbReference type="EMBL" id="PKA46637.1"/>
    </source>
</evidence>
<evidence type="ECO:0000256" key="1">
    <source>
        <dbReference type="SAM" id="SignalP"/>
    </source>
</evidence>
<dbReference type="EMBL" id="KZ454129">
    <property type="protein sequence ID" value="PKA46637.1"/>
    <property type="molecule type" value="Genomic_DNA"/>
</dbReference>
<gene>
    <name evidence="2" type="ORF">AXF42_Ash019378</name>
</gene>
<dbReference type="AlphaFoldDB" id="A0A2H9ZTM0"/>
<keyword evidence="1" id="KW-0732">Signal</keyword>
<protein>
    <submittedName>
        <fullName evidence="2">Uncharacterized protein</fullName>
    </submittedName>
</protein>
<dbReference type="Proteomes" id="UP000236161">
    <property type="component" value="Unassembled WGS sequence"/>
</dbReference>
<proteinExistence type="predicted"/>
<keyword evidence="3" id="KW-1185">Reference proteome</keyword>
<accession>A0A2H9ZTM0</accession>
<feature type="chain" id="PRO_5014129149" evidence="1">
    <location>
        <begin position="23"/>
        <end position="80"/>
    </location>
</feature>
<organism evidence="2 3">
    <name type="scientific">Apostasia shenzhenica</name>
    <dbReference type="NCBI Taxonomy" id="1088818"/>
    <lineage>
        <taxon>Eukaryota</taxon>
        <taxon>Viridiplantae</taxon>
        <taxon>Streptophyta</taxon>
        <taxon>Embryophyta</taxon>
        <taxon>Tracheophyta</taxon>
        <taxon>Spermatophyta</taxon>
        <taxon>Magnoliopsida</taxon>
        <taxon>Liliopsida</taxon>
        <taxon>Asparagales</taxon>
        <taxon>Orchidaceae</taxon>
        <taxon>Apostasioideae</taxon>
        <taxon>Apostasia</taxon>
    </lineage>
</organism>
<evidence type="ECO:0000313" key="3">
    <source>
        <dbReference type="Proteomes" id="UP000236161"/>
    </source>
</evidence>